<protein>
    <submittedName>
        <fullName evidence="1">Uncharacterized protein</fullName>
    </submittedName>
</protein>
<evidence type="ECO:0000313" key="2">
    <source>
        <dbReference type="Proteomes" id="UP000241639"/>
    </source>
</evidence>
<dbReference type="AlphaFoldDB" id="A0A2T4ZA57"/>
<evidence type="ECO:0000313" key="1">
    <source>
        <dbReference type="EMBL" id="PTM58769.1"/>
    </source>
</evidence>
<sequence length="64" mass="7411">MDAFSSPGRILEELDGHFPAEELEAIRTLLQVEAWASPSSRWKRKTEDSSDIPLRYHLEIELNE</sequence>
<keyword evidence="2" id="KW-1185">Reference proteome</keyword>
<reference evidence="1 2" key="1">
    <citation type="submission" date="2018-04" db="EMBL/GenBank/DDBJ databases">
        <title>Genomic Encyclopedia of Archaeal and Bacterial Type Strains, Phase II (KMG-II): from individual species to whole genera.</title>
        <authorList>
            <person name="Goeker M."/>
        </authorList>
    </citation>
    <scope>NUCLEOTIDE SEQUENCE [LARGE SCALE GENOMIC DNA]</scope>
    <source>
        <strain evidence="1 2">DSM 45169</strain>
    </source>
</reference>
<comment type="caution">
    <text evidence="1">The sequence shown here is derived from an EMBL/GenBank/DDBJ whole genome shotgun (WGS) entry which is preliminary data.</text>
</comment>
<organism evidence="1 2">
    <name type="scientific">Desmospora activa DSM 45169</name>
    <dbReference type="NCBI Taxonomy" id="1121389"/>
    <lineage>
        <taxon>Bacteria</taxon>
        <taxon>Bacillati</taxon>
        <taxon>Bacillota</taxon>
        <taxon>Bacilli</taxon>
        <taxon>Bacillales</taxon>
        <taxon>Thermoactinomycetaceae</taxon>
        <taxon>Desmospora</taxon>
    </lineage>
</organism>
<dbReference type="Proteomes" id="UP000241639">
    <property type="component" value="Unassembled WGS sequence"/>
</dbReference>
<dbReference type="OrthoDB" id="2991347at2"/>
<proteinExistence type="predicted"/>
<dbReference type="EMBL" id="PZZP01000001">
    <property type="protein sequence ID" value="PTM58769.1"/>
    <property type="molecule type" value="Genomic_DNA"/>
</dbReference>
<name>A0A2T4ZA57_9BACL</name>
<dbReference type="RefSeq" id="WP_107725527.1">
    <property type="nucleotide sequence ID" value="NZ_PZZP01000001.1"/>
</dbReference>
<accession>A0A2T4ZA57</accession>
<gene>
    <name evidence="1" type="ORF">C8J48_1359</name>
</gene>